<dbReference type="Proteomes" id="UP001147760">
    <property type="component" value="Unassembled WGS sequence"/>
</dbReference>
<dbReference type="OrthoDB" id="10492144at2759"/>
<gene>
    <name evidence="1" type="ORF">N7530_011104</name>
</gene>
<reference evidence="1" key="1">
    <citation type="submission" date="2022-12" db="EMBL/GenBank/DDBJ databases">
        <authorList>
            <person name="Petersen C."/>
        </authorList>
    </citation>
    <scope>NUCLEOTIDE SEQUENCE</scope>
    <source>
        <strain evidence="1">IBT 17660</strain>
    </source>
</reference>
<proteinExistence type="predicted"/>
<reference evidence="1" key="2">
    <citation type="journal article" date="2023" name="IMA Fungus">
        <title>Comparative genomic study of the Penicillium genus elucidates a diverse pangenome and 15 lateral gene transfer events.</title>
        <authorList>
            <person name="Petersen C."/>
            <person name="Sorensen T."/>
            <person name="Nielsen M.R."/>
            <person name="Sondergaard T.E."/>
            <person name="Sorensen J.L."/>
            <person name="Fitzpatrick D.A."/>
            <person name="Frisvad J.C."/>
            <person name="Nielsen K.L."/>
        </authorList>
    </citation>
    <scope>NUCLEOTIDE SEQUENCE</scope>
    <source>
        <strain evidence="1">IBT 17660</strain>
    </source>
</reference>
<evidence type="ECO:0000313" key="1">
    <source>
        <dbReference type="EMBL" id="KAJ5459160.1"/>
    </source>
</evidence>
<accession>A0A9W9WGI4</accession>
<organism evidence="1 2">
    <name type="scientific">Penicillium desertorum</name>
    <dbReference type="NCBI Taxonomy" id="1303715"/>
    <lineage>
        <taxon>Eukaryota</taxon>
        <taxon>Fungi</taxon>
        <taxon>Dikarya</taxon>
        <taxon>Ascomycota</taxon>
        <taxon>Pezizomycotina</taxon>
        <taxon>Eurotiomycetes</taxon>
        <taxon>Eurotiomycetidae</taxon>
        <taxon>Eurotiales</taxon>
        <taxon>Aspergillaceae</taxon>
        <taxon>Penicillium</taxon>
    </lineage>
</organism>
<evidence type="ECO:0000313" key="2">
    <source>
        <dbReference type="Proteomes" id="UP001147760"/>
    </source>
</evidence>
<keyword evidence="2" id="KW-1185">Reference proteome</keyword>
<dbReference type="AlphaFoldDB" id="A0A9W9WGI4"/>
<comment type="caution">
    <text evidence="1">The sequence shown here is derived from an EMBL/GenBank/DDBJ whole genome shotgun (WGS) entry which is preliminary data.</text>
</comment>
<protein>
    <submittedName>
        <fullName evidence="1">Uncharacterized protein</fullName>
    </submittedName>
</protein>
<dbReference type="EMBL" id="JAPWDO010000008">
    <property type="protein sequence ID" value="KAJ5459160.1"/>
    <property type="molecule type" value="Genomic_DNA"/>
</dbReference>
<name>A0A9W9WGI4_9EURO</name>
<sequence length="203" mass="23029">MLGFLTLFLKRWARIQVQTSSRVPLELLTGVNLGSHRARLGIGNIFMKFRKRFHKGPVAAPPLVSRRCYSNKAKEKLSLLQLGIGWFGTKNILNRCRQVRTRTWPGPLHAFHLTVLPETPLSRRRDLQVLPVKTADVVAMASQIKNPFASAPINKSGGLGRRVALVRSTTSNRCSDRRLFHVVDESKHMQTRIDPRNSFEFPP</sequence>